<proteinExistence type="predicted"/>
<evidence type="ECO:0000259" key="3">
    <source>
        <dbReference type="Pfam" id="PF00149"/>
    </source>
</evidence>
<dbReference type="InterPro" id="IPR004843">
    <property type="entry name" value="Calcineurin-like_PHP"/>
</dbReference>
<evidence type="ECO:0000259" key="4">
    <source>
        <dbReference type="Pfam" id="PF16656"/>
    </source>
</evidence>
<keyword evidence="1" id="KW-0732">Signal</keyword>
<evidence type="ECO:0000256" key="1">
    <source>
        <dbReference type="ARBA" id="ARBA00022729"/>
    </source>
</evidence>
<dbReference type="Pfam" id="PF00149">
    <property type="entry name" value="Metallophos"/>
    <property type="match status" value="1"/>
</dbReference>
<feature type="domain" description="Purple acid phosphatase N-terminal" evidence="4">
    <location>
        <begin position="257"/>
        <end position="367"/>
    </location>
</feature>
<sequence>MRYLSFAMERRQIQEGRRIMHVWKRVGWWVVLPTLACCAGCRESTPVENLPGVRKSLDAVGVRLSAVKSERELTVAASRQAKLLPWLQRSERDALGRNSVRFQAPGPVMVAVAAPRGSTPFWVGDQGFRPSGLTFQVEGRPWDVHRKTFPPGWVGLGVNGLDRSPEEHYVAFVRAVPGHPPLAADALQLAPDPDFEWKAVAARNGASAANDGRRTIRELPAELDGSILLQPAHDRRHGAMLAGGRVWKTHSPSADQPDQVVISLSDDPTRRLVWSWRTAPDVESSVVRIAPAKYQTPEDDPTSPPDLVGMRIVEGDSRLVRSPGLLNDPVIRRHAVTVDGLEPDTMYYYSVGDGAPRNWGSWRTVKTGPTRPKRLEFLYLGDAQTGFEGWGALVTAAFRRHPGMDFIFLAGDLVDRGNERTNWDHFFLRAAPVFDRVTVMPAVGNHEYLDQGPRLYNAFFRLPQDGPPDTTAGLVYSFRYGGAFFAVLDSTAAVMSETQARKQAEWLDEALANAHADWKFVVFHHPIYPSHPTRDNPVIREHWVPVFDRHHVDMVLQGHDHAYLRTPPMRNHERVSTSEEGTTYVVAVSGDKFVLDQPPRPYIEVGRTEVSTYQTIEIDEPSRRLTFRAWTIDGGIADSFVIQKPAPDPRRTLAKGSSNTQVKQVAGSDDAPDRR</sequence>
<keyword evidence="6" id="KW-1185">Reference proteome</keyword>
<accession>A0ABT6F930</accession>
<keyword evidence="5" id="KW-0378">Hydrolase</keyword>
<dbReference type="InterPro" id="IPR008963">
    <property type="entry name" value="Purple_acid_Pase-like_N"/>
</dbReference>
<dbReference type="InterPro" id="IPR039331">
    <property type="entry name" value="PAPs-like"/>
</dbReference>
<dbReference type="Proteomes" id="UP001216907">
    <property type="component" value="Unassembled WGS sequence"/>
</dbReference>
<dbReference type="PANTHER" id="PTHR22953:SF153">
    <property type="entry name" value="PURPLE ACID PHOSPHATASE"/>
    <property type="match status" value="1"/>
</dbReference>
<dbReference type="PANTHER" id="PTHR22953">
    <property type="entry name" value="ACID PHOSPHATASE RELATED"/>
    <property type="match status" value="1"/>
</dbReference>
<evidence type="ECO:0000256" key="2">
    <source>
        <dbReference type="SAM" id="MobiDB-lite"/>
    </source>
</evidence>
<dbReference type="RefSeq" id="WP_277860457.1">
    <property type="nucleotide sequence ID" value="NZ_JARRAG010000002.1"/>
</dbReference>
<dbReference type="InterPro" id="IPR015914">
    <property type="entry name" value="PAPs_N"/>
</dbReference>
<comment type="caution">
    <text evidence="5">The sequence shown here is derived from an EMBL/GenBank/DDBJ whole genome shotgun (WGS) entry which is preliminary data.</text>
</comment>
<dbReference type="Pfam" id="PF16656">
    <property type="entry name" value="Pur_ac_phosph_N"/>
    <property type="match status" value="1"/>
</dbReference>
<dbReference type="EMBL" id="JARRAG010000002">
    <property type="protein sequence ID" value="MDG3004095.1"/>
    <property type="molecule type" value="Genomic_DNA"/>
</dbReference>
<dbReference type="Gene3D" id="2.60.40.380">
    <property type="entry name" value="Purple acid phosphatase-like, N-terminal"/>
    <property type="match status" value="1"/>
</dbReference>
<dbReference type="InterPro" id="IPR029052">
    <property type="entry name" value="Metallo-depent_PP-like"/>
</dbReference>
<feature type="region of interest" description="Disordered" evidence="2">
    <location>
        <begin position="646"/>
        <end position="675"/>
    </location>
</feature>
<dbReference type="EC" id="3.1.-.-" evidence="5"/>
<evidence type="ECO:0000313" key="6">
    <source>
        <dbReference type="Proteomes" id="UP001216907"/>
    </source>
</evidence>
<dbReference type="GO" id="GO:0016787">
    <property type="term" value="F:hydrolase activity"/>
    <property type="evidence" value="ECO:0007669"/>
    <property type="project" value="UniProtKB-KW"/>
</dbReference>
<feature type="domain" description="Calcineurin-like phosphoesterase" evidence="3">
    <location>
        <begin position="377"/>
        <end position="563"/>
    </location>
</feature>
<dbReference type="Gene3D" id="3.60.21.10">
    <property type="match status" value="1"/>
</dbReference>
<dbReference type="SUPFAM" id="SSF56300">
    <property type="entry name" value="Metallo-dependent phosphatases"/>
    <property type="match status" value="1"/>
</dbReference>
<protein>
    <submittedName>
        <fullName evidence="5">Metallophosphoesterase family protein</fullName>
        <ecNumber evidence="5">3.1.-.-</ecNumber>
    </submittedName>
</protein>
<reference evidence="5 6" key="1">
    <citation type="submission" date="2023-03" db="EMBL/GenBank/DDBJ databases">
        <title>Paludisphaera mucosa sp. nov. a novel planctomycete from northern fen.</title>
        <authorList>
            <person name="Ivanova A."/>
        </authorList>
    </citation>
    <scope>NUCLEOTIDE SEQUENCE [LARGE SCALE GENOMIC DNA]</scope>
    <source>
        <strain evidence="5 6">Pla2</strain>
    </source>
</reference>
<name>A0ABT6F930_9BACT</name>
<gene>
    <name evidence="5" type="ORF">PZE19_09945</name>
</gene>
<evidence type="ECO:0000313" key="5">
    <source>
        <dbReference type="EMBL" id="MDG3004095.1"/>
    </source>
</evidence>
<organism evidence="5 6">
    <name type="scientific">Paludisphaera mucosa</name>
    <dbReference type="NCBI Taxonomy" id="3030827"/>
    <lineage>
        <taxon>Bacteria</taxon>
        <taxon>Pseudomonadati</taxon>
        <taxon>Planctomycetota</taxon>
        <taxon>Planctomycetia</taxon>
        <taxon>Isosphaerales</taxon>
        <taxon>Isosphaeraceae</taxon>
        <taxon>Paludisphaera</taxon>
    </lineage>
</organism>
<dbReference type="SUPFAM" id="SSF49363">
    <property type="entry name" value="Purple acid phosphatase, N-terminal domain"/>
    <property type="match status" value="1"/>
</dbReference>